<proteinExistence type="inferred from homology"/>
<reference evidence="8" key="1">
    <citation type="journal article" date="2007" name="Nature">
        <title>The grapevine genome sequence suggests ancestral hexaploidization in major angiosperm phyla.</title>
        <authorList>
            <consortium name="The French-Italian Public Consortium for Grapevine Genome Characterization."/>
            <person name="Jaillon O."/>
            <person name="Aury J.-M."/>
            <person name="Noel B."/>
            <person name="Policriti A."/>
            <person name="Clepet C."/>
            <person name="Casagrande A."/>
            <person name="Choisne N."/>
            <person name="Aubourg S."/>
            <person name="Vitulo N."/>
            <person name="Jubin C."/>
            <person name="Vezzi A."/>
            <person name="Legeai F."/>
            <person name="Hugueney P."/>
            <person name="Dasilva C."/>
            <person name="Horner D."/>
            <person name="Mica E."/>
            <person name="Jublot D."/>
            <person name="Poulain J."/>
            <person name="Bruyere C."/>
            <person name="Billault A."/>
            <person name="Segurens B."/>
            <person name="Gouyvenoux M."/>
            <person name="Ugarte E."/>
            <person name="Cattonaro F."/>
            <person name="Anthouard V."/>
            <person name="Vico V."/>
            <person name="Del Fabbro C."/>
            <person name="Alaux M."/>
            <person name="Di Gaspero G."/>
            <person name="Dumas V."/>
            <person name="Felice N."/>
            <person name="Paillard S."/>
            <person name="Juman I."/>
            <person name="Moroldo M."/>
            <person name="Scalabrin S."/>
            <person name="Canaguier A."/>
            <person name="Le Clainche I."/>
            <person name="Malacrida G."/>
            <person name="Durand E."/>
            <person name="Pesole G."/>
            <person name="Laucou V."/>
            <person name="Chatelet P."/>
            <person name="Merdinoglu D."/>
            <person name="Delledonne M."/>
            <person name="Pezzotti M."/>
            <person name="Lecharny A."/>
            <person name="Scarpelli C."/>
            <person name="Artiguenave F."/>
            <person name="Pe M.E."/>
            <person name="Valle G."/>
            <person name="Morgante M."/>
            <person name="Caboche M."/>
            <person name="Adam-Blondon A.-F."/>
            <person name="Weissenbach J."/>
            <person name="Quetier F."/>
            <person name="Wincker P."/>
        </authorList>
    </citation>
    <scope>NUCLEOTIDE SEQUENCE [LARGE SCALE GENOMIC DNA]</scope>
    <source>
        <strain evidence="8">cv. Pinot noir / PN40024</strain>
    </source>
</reference>
<dbReference type="EC" id="3.2.1.52" evidence="3"/>
<evidence type="ECO:0000256" key="3">
    <source>
        <dbReference type="ARBA" id="ARBA00012663"/>
    </source>
</evidence>
<evidence type="ECO:0000256" key="1">
    <source>
        <dbReference type="ARBA" id="ARBA00001231"/>
    </source>
</evidence>
<accession>D7TG06</accession>
<dbReference type="OrthoDB" id="428480at2759"/>
<dbReference type="PANTHER" id="PTHR22600">
    <property type="entry name" value="BETA-HEXOSAMINIDASE"/>
    <property type="match status" value="1"/>
</dbReference>
<dbReference type="PANTHER" id="PTHR22600:SF21">
    <property type="entry name" value="BETA-HEXOSAMINIDASE A"/>
    <property type="match status" value="1"/>
</dbReference>
<gene>
    <name evidence="7" type="ORF">VIT_00s0406g00010</name>
</gene>
<dbReference type="InterPro" id="IPR015883">
    <property type="entry name" value="Glyco_hydro_20_cat"/>
</dbReference>
<comment type="similarity">
    <text evidence="2">Belongs to the glycosyl hydrolase 20 family.</text>
</comment>
<dbReference type="InterPro" id="IPR025705">
    <property type="entry name" value="Beta_hexosaminidase_sua/sub"/>
</dbReference>
<evidence type="ECO:0000313" key="8">
    <source>
        <dbReference type="Proteomes" id="UP000009183"/>
    </source>
</evidence>
<evidence type="ECO:0000256" key="5">
    <source>
        <dbReference type="SAM" id="Phobius"/>
    </source>
</evidence>
<feature type="transmembrane region" description="Helical" evidence="5">
    <location>
        <begin position="87"/>
        <end position="107"/>
    </location>
</feature>
<dbReference type="SUPFAM" id="SSF51445">
    <property type="entry name" value="(Trans)glycosidases"/>
    <property type="match status" value="1"/>
</dbReference>
<dbReference type="GO" id="GO:0005975">
    <property type="term" value="P:carbohydrate metabolic process"/>
    <property type="evidence" value="ECO:0007669"/>
    <property type="project" value="InterPro"/>
</dbReference>
<dbReference type="InterPro" id="IPR017853">
    <property type="entry name" value="GH"/>
</dbReference>
<dbReference type="Gene3D" id="3.20.20.80">
    <property type="entry name" value="Glycosidases"/>
    <property type="match status" value="1"/>
</dbReference>
<organism evidence="7 8">
    <name type="scientific">Vitis vinifera</name>
    <name type="common">Grape</name>
    <dbReference type="NCBI Taxonomy" id="29760"/>
    <lineage>
        <taxon>Eukaryota</taxon>
        <taxon>Viridiplantae</taxon>
        <taxon>Streptophyta</taxon>
        <taxon>Embryophyta</taxon>
        <taxon>Tracheophyta</taxon>
        <taxon>Spermatophyta</taxon>
        <taxon>Magnoliopsida</taxon>
        <taxon>eudicotyledons</taxon>
        <taxon>Gunneridae</taxon>
        <taxon>Pentapetalae</taxon>
        <taxon>rosids</taxon>
        <taxon>Vitales</taxon>
        <taxon>Vitaceae</taxon>
        <taxon>Viteae</taxon>
        <taxon>Vitis</taxon>
    </lineage>
</organism>
<dbReference type="PaxDb" id="29760-VIT_00s0406g00010.t01"/>
<comment type="catalytic activity">
    <reaction evidence="1">
        <text>Hydrolysis of terminal non-reducing N-acetyl-D-hexosamine residues in N-acetyl-beta-D-hexosaminides.</text>
        <dbReference type="EC" id="3.2.1.52"/>
    </reaction>
</comment>
<dbReference type="GO" id="GO:0004563">
    <property type="term" value="F:beta-N-acetylhexosaminidase activity"/>
    <property type="evidence" value="ECO:0007669"/>
    <property type="project" value="UniProtKB-EC"/>
</dbReference>
<dbReference type="InParanoid" id="D7TG06"/>
<dbReference type="HOGENOM" id="CLU_2065781_0_0_1"/>
<evidence type="ECO:0000256" key="4">
    <source>
        <dbReference type="ARBA" id="ARBA00022801"/>
    </source>
</evidence>
<dbReference type="eggNOG" id="KOG2499">
    <property type="taxonomic scope" value="Eukaryota"/>
</dbReference>
<dbReference type="STRING" id="29760.D7TG06"/>
<dbReference type="Proteomes" id="UP000009183">
    <property type="component" value="Unassembled WGS sequence, unordered"/>
</dbReference>
<keyword evidence="5" id="KW-1133">Transmembrane helix</keyword>
<dbReference type="Pfam" id="PF00728">
    <property type="entry name" value="Glyco_hydro_20"/>
    <property type="match status" value="1"/>
</dbReference>
<keyword evidence="8" id="KW-1185">Reference proteome</keyword>
<name>D7TG06_VITVI</name>
<keyword evidence="4" id="KW-0378">Hydrolase</keyword>
<keyword evidence="5" id="KW-0812">Transmembrane</keyword>
<keyword evidence="5" id="KW-0472">Membrane</keyword>
<dbReference type="AlphaFoldDB" id="D7TG06"/>
<feature type="domain" description="Glycoside hydrolase family 20 catalytic" evidence="6">
    <location>
        <begin position="22"/>
        <end position="110"/>
    </location>
</feature>
<protein>
    <recommendedName>
        <fullName evidence="3">beta-N-acetylhexosaminidase</fullName>
        <ecNumber evidence="3">3.2.1.52</ecNumber>
    </recommendedName>
</protein>
<evidence type="ECO:0000259" key="6">
    <source>
        <dbReference type="Pfam" id="PF00728"/>
    </source>
</evidence>
<evidence type="ECO:0000256" key="2">
    <source>
        <dbReference type="ARBA" id="ARBA00006285"/>
    </source>
</evidence>
<sequence>MTRDKSPSTKERILLEISCLISGCWTETPHIRKWLRQHGLDTSGAYQYFVLRAQKIALSHGYEIINWEETFNDFGSKLSRKTVVHNWYDLIVTCIICIFHYGINFIFCHKYTLHWCGFI</sequence>
<evidence type="ECO:0000313" key="7">
    <source>
        <dbReference type="EMBL" id="CBI29429.3"/>
    </source>
</evidence>
<dbReference type="EMBL" id="FN595778">
    <property type="protein sequence ID" value="CBI29429.3"/>
    <property type="molecule type" value="Genomic_DNA"/>
</dbReference>